<dbReference type="HOGENOM" id="CLU_2862739_0_0_6"/>
<dbReference type="AlphaFoldDB" id="F9ZZK0"/>
<dbReference type="OrthoDB" id="5573011at2"/>
<protein>
    <submittedName>
        <fullName evidence="1">Uncharacterized protein</fullName>
    </submittedName>
</protein>
<organism evidence="1 2">
    <name type="scientific">Methylomonas methanica (strain DSM 25384 / MC09)</name>
    <dbReference type="NCBI Taxonomy" id="857087"/>
    <lineage>
        <taxon>Bacteria</taxon>
        <taxon>Pseudomonadati</taxon>
        <taxon>Pseudomonadota</taxon>
        <taxon>Gammaproteobacteria</taxon>
        <taxon>Methylococcales</taxon>
        <taxon>Methylococcaceae</taxon>
        <taxon>Methylomonas</taxon>
    </lineage>
</organism>
<dbReference type="eggNOG" id="ENOG5031M4T">
    <property type="taxonomic scope" value="Bacteria"/>
</dbReference>
<dbReference type="Proteomes" id="UP000008888">
    <property type="component" value="Chromosome"/>
</dbReference>
<evidence type="ECO:0000313" key="1">
    <source>
        <dbReference type="EMBL" id="AEF98659.1"/>
    </source>
</evidence>
<reference key="2">
    <citation type="submission" date="2011-05" db="EMBL/GenBank/DDBJ databases">
        <title>Complete genome sequence of the aerobic marine methanotroph Methylomonas methanica MC09.</title>
        <authorList>
            <person name="Boden R."/>
            <person name="Cunliffe M."/>
            <person name="Scanlan J."/>
            <person name="Moussard H."/>
            <person name="Kits K.D."/>
            <person name="Klotz M."/>
            <person name="Jetten M."/>
            <person name="Vuilleumier S."/>
            <person name="Han J."/>
            <person name="Peters L."/>
            <person name="Mikhailova N."/>
            <person name="Teshima H."/>
            <person name="Tapia R."/>
            <person name="Kyrpides N."/>
            <person name="Ivanova N."/>
            <person name="Pagani I."/>
            <person name="Cheng J.-F."/>
            <person name="Goodwin L."/>
            <person name="Han C."/>
            <person name="Hauser L."/>
            <person name="Land M."/>
            <person name="Lapidus A."/>
            <person name="Lucas S."/>
            <person name="Pitluck S."/>
            <person name="Woyke T."/>
            <person name="Stein L.Y."/>
            <person name="Murrell C."/>
        </authorList>
    </citation>
    <scope>NUCLEOTIDE SEQUENCE</scope>
    <source>
        <strain>MC09</strain>
    </source>
</reference>
<dbReference type="STRING" id="857087.Metme_0210"/>
<dbReference type="RefSeq" id="WP_013816932.1">
    <property type="nucleotide sequence ID" value="NC_015572.1"/>
</dbReference>
<proteinExistence type="predicted"/>
<reference evidence="1 2" key="1">
    <citation type="journal article" date="2011" name="J. Bacteriol.">
        <title>Complete Genome Sequence of the Aerobic Marine Methanotroph Methylomonas methanica MC09.</title>
        <authorList>
            <person name="Boden R."/>
            <person name="Cunliffe M."/>
            <person name="Scanlan J."/>
            <person name="Moussard H."/>
            <person name="Kits K.D."/>
            <person name="Klotz M.G."/>
            <person name="Jetten M.S."/>
            <person name="Vuilleumier S."/>
            <person name="Han J."/>
            <person name="Peters L."/>
            <person name="Mikhailova N."/>
            <person name="Teshima H."/>
            <person name="Tapia R."/>
            <person name="Kyrpides N."/>
            <person name="Ivanova N."/>
            <person name="Pagani I."/>
            <person name="Cheng J.F."/>
            <person name="Goodwin L."/>
            <person name="Han C."/>
            <person name="Hauser L."/>
            <person name="Land M.L."/>
            <person name="Lapidus A."/>
            <person name="Lucas S."/>
            <person name="Pitluck S."/>
            <person name="Woyke T."/>
            <person name="Stein L."/>
            <person name="Murrell J.C."/>
        </authorList>
    </citation>
    <scope>NUCLEOTIDE SEQUENCE [LARGE SCALE GENOMIC DNA]</scope>
    <source>
        <strain evidence="1 2">MC09</strain>
    </source>
</reference>
<reference evidence="2" key="3">
    <citation type="submission" date="2011-05" db="EMBL/GenBank/DDBJ databases">
        <title>Complete sequence of Methylomonas methanica MC09.</title>
        <authorList>
            <consortium name="US DOE Joint Genome Institute"/>
            <person name="Lucas S."/>
            <person name="Han J."/>
            <person name="Lapidus A."/>
            <person name="Cheng J.-F."/>
            <person name="Goodwin L."/>
            <person name="Pitluck S."/>
            <person name="Peters L."/>
            <person name="Mikhailova N."/>
            <person name="Teshima H."/>
            <person name="Han C."/>
            <person name="Tapia R."/>
            <person name="Land M."/>
            <person name="Hauser L."/>
            <person name="Kyrpides N."/>
            <person name="Ivanova N."/>
            <person name="Pagani I."/>
            <person name="Stein L."/>
            <person name="Woyke T."/>
        </authorList>
    </citation>
    <scope>NUCLEOTIDE SEQUENCE [LARGE SCALE GENOMIC DNA]</scope>
    <source>
        <strain evidence="2">MC09</strain>
    </source>
</reference>
<accession>F9ZZK0</accession>
<name>F9ZZK0_METMM</name>
<dbReference type="EMBL" id="CP002738">
    <property type="protein sequence ID" value="AEF98659.1"/>
    <property type="molecule type" value="Genomic_DNA"/>
</dbReference>
<sequence length="72" mass="8066">MDDTAPNSLNQQTELLKSLAKQQQVPVEIAEQMAVLMQQYPDLSLWGSKSELTGKLEKVMESAFRNKLVETG</sequence>
<keyword evidence="2" id="KW-1185">Reference proteome</keyword>
<evidence type="ECO:0000313" key="2">
    <source>
        <dbReference type="Proteomes" id="UP000008888"/>
    </source>
</evidence>
<dbReference type="Pfam" id="PF20306">
    <property type="entry name" value="Sp-DndD"/>
    <property type="match status" value="1"/>
</dbReference>
<dbReference type="InterPro" id="IPR046882">
    <property type="entry name" value="Sp-DndD"/>
</dbReference>
<dbReference type="KEGG" id="mmt:Metme_0210"/>
<gene>
    <name evidence="1" type="ordered locus">Metme_0210</name>
</gene>